<dbReference type="PANTHER" id="PTHR12137:SF54">
    <property type="entry name" value="CARBOHYDRATE SULFOTRANSFERASE"/>
    <property type="match status" value="1"/>
</dbReference>
<evidence type="ECO:0000256" key="6">
    <source>
        <dbReference type="ARBA" id="ARBA00023034"/>
    </source>
</evidence>
<keyword evidence="10" id="KW-0732">Signal</keyword>
<feature type="signal peptide" evidence="10">
    <location>
        <begin position="1"/>
        <end position="32"/>
    </location>
</feature>
<evidence type="ECO:0000256" key="8">
    <source>
        <dbReference type="ARBA" id="ARBA00023180"/>
    </source>
</evidence>
<evidence type="ECO:0000256" key="1">
    <source>
        <dbReference type="ARBA" id="ARBA00004323"/>
    </source>
</evidence>
<evidence type="ECO:0000256" key="5">
    <source>
        <dbReference type="ARBA" id="ARBA00022989"/>
    </source>
</evidence>
<keyword evidence="5" id="KW-1133">Transmembrane helix</keyword>
<sequence>MWLPSVKTIARGFLCLAVVVLAAMLLYQASHAHITGTSQTNKYDLAFNQLLKPPQQPHLAPLSNETENSIFADEEEVYKQRKRALYAACITDNRSGEEDHYMHSVIADDKHRLLYCTVPRDGSRNMLRTLVALRGDMPRAPIDVPASSVYASHGFPVLGAYAPGRRQHMLREYTKLLVVRNPFERVLSAYSVFATHAKELSEDSARLYTHFRRYVAERYGRGDVTQKSDGTANVTFAAFVRYLTDPRTRRADPLSLTSDGSMNPHWIPITERCAPCSVRYDVIVRLETFARESGYLLRRLNASGLVEPPPPQLSYSPSSRVAKMRQHYAELNELDVLKLRRLYERDFKLFQYNDSLDLST</sequence>
<dbReference type="InterPro" id="IPR005331">
    <property type="entry name" value="Sulfotransferase"/>
</dbReference>
<evidence type="ECO:0000256" key="10">
    <source>
        <dbReference type="SAM" id="SignalP"/>
    </source>
</evidence>
<dbReference type="GeneID" id="106812620"/>
<name>A0ABM1EIJ8_PRICU</name>
<keyword evidence="9" id="KW-0119">Carbohydrate metabolism</keyword>
<reference evidence="12" key="1">
    <citation type="submission" date="2025-08" db="UniProtKB">
        <authorList>
            <consortium name="RefSeq"/>
        </authorList>
    </citation>
    <scope>IDENTIFICATION</scope>
</reference>
<proteinExistence type="inferred from homology"/>
<comment type="subcellular location">
    <subcellularLocation>
        <location evidence="1 9">Golgi apparatus membrane</location>
        <topology evidence="1 9">Single-pass type II membrane protein</topology>
    </subcellularLocation>
</comment>
<dbReference type="Proteomes" id="UP000695022">
    <property type="component" value="Unplaced"/>
</dbReference>
<keyword evidence="9" id="KW-0735">Signal-anchor</keyword>
<keyword evidence="4" id="KW-0812">Transmembrane</keyword>
<keyword evidence="8 9" id="KW-0325">Glycoprotein</keyword>
<evidence type="ECO:0000256" key="3">
    <source>
        <dbReference type="ARBA" id="ARBA00022679"/>
    </source>
</evidence>
<evidence type="ECO:0000256" key="2">
    <source>
        <dbReference type="ARBA" id="ARBA00006339"/>
    </source>
</evidence>
<organism evidence="11 12">
    <name type="scientific">Priapulus caudatus</name>
    <name type="common">Priapulid worm</name>
    <dbReference type="NCBI Taxonomy" id="37621"/>
    <lineage>
        <taxon>Eukaryota</taxon>
        <taxon>Metazoa</taxon>
        <taxon>Ecdysozoa</taxon>
        <taxon>Scalidophora</taxon>
        <taxon>Priapulida</taxon>
        <taxon>Priapulimorpha</taxon>
        <taxon>Priapulimorphida</taxon>
        <taxon>Priapulidae</taxon>
        <taxon>Priapulus</taxon>
    </lineage>
</organism>
<dbReference type="InterPro" id="IPR018011">
    <property type="entry name" value="Carb_sulfotrans_8-10"/>
</dbReference>
<evidence type="ECO:0000256" key="7">
    <source>
        <dbReference type="ARBA" id="ARBA00023136"/>
    </source>
</evidence>
<feature type="chain" id="PRO_5046253378" description="Carbohydrate sulfotransferase" evidence="10">
    <location>
        <begin position="33"/>
        <end position="360"/>
    </location>
</feature>
<evidence type="ECO:0000313" key="12">
    <source>
        <dbReference type="RefSeq" id="XP_014672019.1"/>
    </source>
</evidence>
<keyword evidence="6 9" id="KW-0333">Golgi apparatus</keyword>
<evidence type="ECO:0000313" key="11">
    <source>
        <dbReference type="Proteomes" id="UP000695022"/>
    </source>
</evidence>
<protein>
    <recommendedName>
        <fullName evidence="9">Carbohydrate sulfotransferase</fullName>
        <ecNumber evidence="9">2.8.2.-</ecNumber>
    </recommendedName>
</protein>
<evidence type="ECO:0000256" key="9">
    <source>
        <dbReference type="RuleBase" id="RU364020"/>
    </source>
</evidence>
<accession>A0ABM1EIJ8</accession>
<dbReference type="RefSeq" id="XP_014672019.1">
    <property type="nucleotide sequence ID" value="XM_014816533.1"/>
</dbReference>
<comment type="similarity">
    <text evidence="2 9">Belongs to the sulfotransferase 2 family.</text>
</comment>
<evidence type="ECO:0000256" key="4">
    <source>
        <dbReference type="ARBA" id="ARBA00022692"/>
    </source>
</evidence>
<keyword evidence="7" id="KW-0472">Membrane</keyword>
<keyword evidence="3 9" id="KW-0808">Transferase</keyword>
<dbReference type="PANTHER" id="PTHR12137">
    <property type="entry name" value="CARBOHYDRATE SULFOTRANSFERASE"/>
    <property type="match status" value="1"/>
</dbReference>
<gene>
    <name evidence="12" type="primary">LOC106812620</name>
</gene>
<dbReference type="EC" id="2.8.2.-" evidence="9"/>
<keyword evidence="11" id="KW-1185">Reference proteome</keyword>
<dbReference type="Pfam" id="PF03567">
    <property type="entry name" value="Sulfotransfer_2"/>
    <property type="match status" value="1"/>
</dbReference>